<dbReference type="RefSeq" id="WP_298403649.1">
    <property type="nucleotide sequence ID" value="NZ_JBFSHR010000014.1"/>
</dbReference>
<dbReference type="GO" id="GO:0030604">
    <property type="term" value="F:1-deoxy-D-xylulose-5-phosphate reductoisomerase activity"/>
    <property type="evidence" value="ECO:0007669"/>
    <property type="project" value="UniProtKB-EC"/>
</dbReference>
<dbReference type="EMBL" id="JBFSHR010000014">
    <property type="protein sequence ID" value="MEX6429306.1"/>
    <property type="molecule type" value="Genomic_DNA"/>
</dbReference>
<reference evidence="13 14" key="1">
    <citation type="submission" date="2024-07" db="EMBL/GenBank/DDBJ databases">
        <title>Draft Genome Sequence of Ferrimicrobium acidiphilum Strain YE2023, Isolated from a Pulp of Bioleach Reactor.</title>
        <authorList>
            <person name="Elkina Y.A."/>
            <person name="Bulaeva A.G."/>
            <person name="Beletsky A.V."/>
            <person name="Mardanov A.V."/>
        </authorList>
    </citation>
    <scope>NUCLEOTIDE SEQUENCE [LARGE SCALE GENOMIC DNA]</scope>
    <source>
        <strain evidence="13 14">YE2023</strain>
    </source>
</reference>
<feature type="domain" description="1-deoxy-D-xylulose 5-phosphate reductoisomerase C-terminal" evidence="11">
    <location>
        <begin position="139"/>
        <end position="224"/>
    </location>
</feature>
<comment type="pathway">
    <text evidence="1 9">Isoprenoid biosynthesis; isopentenyl diphosphate biosynthesis via DXP pathway; isopentenyl diphosphate from 1-deoxy-D-xylulose 5-phosphate: step 1/6.</text>
</comment>
<feature type="binding site" evidence="9">
    <location>
        <position position="216"/>
    </location>
    <ligand>
        <name>1-deoxy-D-xylulose 5-phosphate</name>
        <dbReference type="ChEBI" id="CHEBI:57792"/>
    </ligand>
</feature>
<evidence type="ECO:0000256" key="4">
    <source>
        <dbReference type="ARBA" id="ARBA00022857"/>
    </source>
</evidence>
<gene>
    <name evidence="9 13" type="primary">dxr</name>
    <name evidence="13" type="ORF">AB6A68_05570</name>
</gene>
<feature type="binding site" evidence="9">
    <location>
        <position position="118"/>
    </location>
    <ligand>
        <name>NADPH</name>
        <dbReference type="ChEBI" id="CHEBI:57783"/>
    </ligand>
</feature>
<evidence type="ECO:0000256" key="6">
    <source>
        <dbReference type="ARBA" id="ARBA00023211"/>
    </source>
</evidence>
<dbReference type="InterPro" id="IPR026877">
    <property type="entry name" value="DXPR_C"/>
</dbReference>
<protein>
    <recommendedName>
        <fullName evidence="9">1-deoxy-D-xylulose 5-phosphate reductoisomerase</fullName>
        <shortName evidence="9">DXP reductoisomerase</shortName>
        <ecNumber evidence="9">1.1.1.267</ecNumber>
    </recommendedName>
    <alternativeName>
        <fullName evidence="9">1-deoxyxylulose-5-phosphate reductoisomerase</fullName>
    </alternativeName>
    <alternativeName>
        <fullName evidence="9">2-C-methyl-D-erythritol 4-phosphate synthase</fullName>
    </alternativeName>
</protein>
<comment type="similarity">
    <text evidence="2 9">Belongs to the DXR family.</text>
</comment>
<dbReference type="InterPro" id="IPR013644">
    <property type="entry name" value="DXP_reductoisomerase_C"/>
</dbReference>
<keyword evidence="5 9" id="KW-0560">Oxidoreductase</keyword>
<evidence type="ECO:0000256" key="5">
    <source>
        <dbReference type="ARBA" id="ARBA00023002"/>
    </source>
</evidence>
<dbReference type="InterPro" id="IPR013512">
    <property type="entry name" value="DXP_reductoisomerase_N"/>
</dbReference>
<comment type="caution">
    <text evidence="13">The sequence shown here is derived from an EMBL/GenBank/DDBJ whole genome shotgun (WGS) entry which is preliminary data.</text>
</comment>
<feature type="binding site" evidence="9">
    <location>
        <position position="144"/>
    </location>
    <ligand>
        <name>1-deoxy-D-xylulose 5-phosphate</name>
        <dbReference type="ChEBI" id="CHEBI:57792"/>
    </ligand>
</feature>
<evidence type="ECO:0000259" key="10">
    <source>
        <dbReference type="Pfam" id="PF02670"/>
    </source>
</evidence>
<dbReference type="HAMAP" id="MF_00183">
    <property type="entry name" value="DXP_reductoisom"/>
    <property type="match status" value="1"/>
</dbReference>
<feature type="binding site" evidence="9">
    <location>
        <position position="13"/>
    </location>
    <ligand>
        <name>NADPH</name>
        <dbReference type="ChEBI" id="CHEBI:57783"/>
    </ligand>
</feature>
<name>A0ABV3Y162_9ACTN</name>
<comment type="function">
    <text evidence="9">Catalyzes the NADPH-dependent rearrangement and reduction of 1-deoxy-D-xylulose-5-phosphate (DXP) to 2-C-methyl-D-erythritol 4-phosphate (MEP).</text>
</comment>
<dbReference type="NCBIfam" id="TIGR00243">
    <property type="entry name" value="Dxr"/>
    <property type="match status" value="1"/>
</dbReference>
<sequence length="384" mass="41009">MKSLAVMGSTGSIGRQTLDLVRQDPASFEVVVLAAHSNVELLVAQALEFHPQVVGLYDEVAAKELRDLLGPELEVVTGDELIASVALADIVVNGVMGFAGLRITERTLRAGLRLALANKESLIGGGEVVMALLDKGGELIPVDSEHSAIFQLLGQSREVPPSLARLVITASGGPFRTTEAAKLELVTVDDALAHPTWSMGPKISVDSSTLFNKGLEVIEAHYLFGVPYEQISVVVHPESLIHSMVEFVDGSTLAQLSMPDMRLPISLALYHPGRSPVPHGTMGWPTAATLTFEEVDSGRFPSLALAFAVGKAGGGAPCWMNAANEVAVGAFLEGRIGWRQIFATVSSAMERYETGSPLDIDEVIELDRRARVVTSRIVQEFAHA</sequence>
<evidence type="ECO:0000259" key="12">
    <source>
        <dbReference type="Pfam" id="PF13288"/>
    </source>
</evidence>
<dbReference type="SUPFAM" id="SSF55347">
    <property type="entry name" value="Glyceraldehyde-3-phosphate dehydrogenase-like, C-terminal domain"/>
    <property type="match status" value="1"/>
</dbReference>
<evidence type="ECO:0000313" key="14">
    <source>
        <dbReference type="Proteomes" id="UP001560267"/>
    </source>
</evidence>
<keyword evidence="6 9" id="KW-0464">Manganese</keyword>
<dbReference type="SUPFAM" id="SSF69055">
    <property type="entry name" value="1-deoxy-D-xylulose-5-phosphate reductoisomerase, C-terminal domain"/>
    <property type="match status" value="1"/>
</dbReference>
<feature type="binding site" evidence="9">
    <location>
        <position position="171"/>
    </location>
    <ligand>
        <name>1-deoxy-D-xylulose 5-phosphate</name>
        <dbReference type="ChEBI" id="CHEBI:57792"/>
    </ligand>
</feature>
<feature type="binding site" evidence="9">
    <location>
        <position position="213"/>
    </location>
    <ligand>
        <name>1-deoxy-D-xylulose 5-phosphate</name>
        <dbReference type="ChEBI" id="CHEBI:57792"/>
    </ligand>
</feature>
<keyword evidence="3 9" id="KW-0479">Metal-binding</keyword>
<keyword evidence="7 9" id="KW-0414">Isoprene biosynthesis</keyword>
<evidence type="ECO:0000256" key="1">
    <source>
        <dbReference type="ARBA" id="ARBA00005094"/>
    </source>
</evidence>
<dbReference type="InterPro" id="IPR036291">
    <property type="entry name" value="NAD(P)-bd_dom_sf"/>
</dbReference>
<keyword evidence="9" id="KW-0460">Magnesium</keyword>
<feature type="binding site" evidence="9">
    <location>
        <position position="216"/>
    </location>
    <ligand>
        <name>Mn(2+)</name>
        <dbReference type="ChEBI" id="CHEBI:29035"/>
    </ligand>
</feature>
<dbReference type="Gene3D" id="1.10.1740.10">
    <property type="match status" value="1"/>
</dbReference>
<dbReference type="PANTHER" id="PTHR30525">
    <property type="entry name" value="1-DEOXY-D-XYLULOSE 5-PHOSPHATE REDUCTOISOMERASE"/>
    <property type="match status" value="1"/>
</dbReference>
<dbReference type="Pfam" id="PF02670">
    <property type="entry name" value="DXP_reductoisom"/>
    <property type="match status" value="1"/>
</dbReference>
<dbReference type="SUPFAM" id="SSF51735">
    <property type="entry name" value="NAD(P)-binding Rossmann-fold domains"/>
    <property type="match status" value="1"/>
</dbReference>
<evidence type="ECO:0000256" key="3">
    <source>
        <dbReference type="ARBA" id="ARBA00022723"/>
    </source>
</evidence>
<feature type="binding site" evidence="9">
    <location>
        <position position="11"/>
    </location>
    <ligand>
        <name>NADPH</name>
        <dbReference type="ChEBI" id="CHEBI:57783"/>
    </ligand>
</feature>
<feature type="binding site" evidence="9">
    <location>
        <position position="10"/>
    </location>
    <ligand>
        <name>NADPH</name>
        <dbReference type="ChEBI" id="CHEBI:57783"/>
    </ligand>
</feature>
<feature type="binding site" evidence="9">
    <location>
        <position position="38"/>
    </location>
    <ligand>
        <name>NADPH</name>
        <dbReference type="ChEBI" id="CHEBI:57783"/>
    </ligand>
</feature>
<dbReference type="Pfam" id="PF13288">
    <property type="entry name" value="DXPR_C"/>
    <property type="match status" value="1"/>
</dbReference>
<proteinExistence type="inferred from homology"/>
<dbReference type="PANTHER" id="PTHR30525:SF0">
    <property type="entry name" value="1-DEOXY-D-XYLULOSE 5-PHOSPHATE REDUCTOISOMERASE, CHLOROPLASTIC"/>
    <property type="match status" value="1"/>
</dbReference>
<dbReference type="Gene3D" id="3.40.50.720">
    <property type="entry name" value="NAD(P)-binding Rossmann-like Domain"/>
    <property type="match status" value="1"/>
</dbReference>
<dbReference type="EC" id="1.1.1.267" evidence="9"/>
<feature type="binding site" evidence="9">
    <location>
        <position position="145"/>
    </location>
    <ligand>
        <name>Mn(2+)</name>
        <dbReference type="ChEBI" id="CHEBI:29035"/>
    </ligand>
</feature>
<feature type="binding site" evidence="9">
    <location>
        <position position="12"/>
    </location>
    <ligand>
        <name>NADPH</name>
        <dbReference type="ChEBI" id="CHEBI:57783"/>
    </ligand>
</feature>
<feature type="binding site" evidence="9">
    <location>
        <position position="119"/>
    </location>
    <ligand>
        <name>1-deoxy-D-xylulose 5-phosphate</name>
        <dbReference type="ChEBI" id="CHEBI:57792"/>
    </ligand>
</feature>
<evidence type="ECO:0000256" key="9">
    <source>
        <dbReference type="HAMAP-Rule" id="MF_00183"/>
    </source>
</evidence>
<feature type="binding site" evidence="9">
    <location>
        <position position="120"/>
    </location>
    <ligand>
        <name>NADPH</name>
        <dbReference type="ChEBI" id="CHEBI:57783"/>
    </ligand>
</feature>
<feature type="domain" description="1-deoxy-D-xylulose 5-phosphate reductoisomerase N-terminal" evidence="10">
    <location>
        <begin position="4"/>
        <end position="126"/>
    </location>
</feature>
<dbReference type="PIRSF" id="PIRSF006205">
    <property type="entry name" value="Dxp_reductismrs"/>
    <property type="match status" value="1"/>
</dbReference>
<accession>A0ABV3Y162</accession>
<evidence type="ECO:0000256" key="2">
    <source>
        <dbReference type="ARBA" id="ARBA00006825"/>
    </source>
</evidence>
<evidence type="ECO:0000256" key="8">
    <source>
        <dbReference type="ARBA" id="ARBA00048543"/>
    </source>
</evidence>
<dbReference type="InterPro" id="IPR003821">
    <property type="entry name" value="DXP_reductoisomerase"/>
</dbReference>
<feature type="binding site" evidence="9">
    <location>
        <position position="143"/>
    </location>
    <ligand>
        <name>Mn(2+)</name>
        <dbReference type="ChEBI" id="CHEBI:29035"/>
    </ligand>
</feature>
<dbReference type="Proteomes" id="UP001560267">
    <property type="component" value="Unassembled WGS sequence"/>
</dbReference>
<evidence type="ECO:0000259" key="11">
    <source>
        <dbReference type="Pfam" id="PF08436"/>
    </source>
</evidence>
<feature type="binding site" evidence="9">
    <location>
        <position position="207"/>
    </location>
    <ligand>
        <name>1-deoxy-D-xylulose 5-phosphate</name>
        <dbReference type="ChEBI" id="CHEBI:57792"/>
    </ligand>
</feature>
<evidence type="ECO:0000256" key="7">
    <source>
        <dbReference type="ARBA" id="ARBA00023229"/>
    </source>
</evidence>
<feature type="binding site" evidence="9">
    <location>
        <position position="200"/>
    </location>
    <ligand>
        <name>NADPH</name>
        <dbReference type="ChEBI" id="CHEBI:57783"/>
    </ligand>
</feature>
<comment type="cofactor">
    <cofactor evidence="9">
        <name>Mg(2+)</name>
        <dbReference type="ChEBI" id="CHEBI:18420"/>
    </cofactor>
    <cofactor evidence="9">
        <name>Mn(2+)</name>
        <dbReference type="ChEBI" id="CHEBI:29035"/>
    </cofactor>
</comment>
<organism evidence="13 14">
    <name type="scientific">Ferrimicrobium acidiphilum</name>
    <dbReference type="NCBI Taxonomy" id="121039"/>
    <lineage>
        <taxon>Bacteria</taxon>
        <taxon>Bacillati</taxon>
        <taxon>Actinomycetota</taxon>
        <taxon>Acidimicrobiia</taxon>
        <taxon>Acidimicrobiales</taxon>
        <taxon>Acidimicrobiaceae</taxon>
        <taxon>Ferrimicrobium</taxon>
    </lineage>
</organism>
<feature type="domain" description="DXP reductoisomerase C-terminal" evidence="12">
    <location>
        <begin position="256"/>
        <end position="371"/>
    </location>
</feature>
<comment type="caution">
    <text evidence="9">Lacks conserved residue(s) required for the propagation of feature annotation.</text>
</comment>
<feature type="binding site" evidence="9">
    <location>
        <position position="145"/>
    </location>
    <ligand>
        <name>1-deoxy-D-xylulose 5-phosphate</name>
        <dbReference type="ChEBI" id="CHEBI:57792"/>
    </ligand>
</feature>
<feature type="binding site" evidence="9">
    <location>
        <position position="194"/>
    </location>
    <ligand>
        <name>1-deoxy-D-xylulose 5-phosphate</name>
        <dbReference type="ChEBI" id="CHEBI:57792"/>
    </ligand>
</feature>
<feature type="binding site" evidence="9">
    <location>
        <position position="212"/>
    </location>
    <ligand>
        <name>1-deoxy-D-xylulose 5-phosphate</name>
        <dbReference type="ChEBI" id="CHEBI:57792"/>
    </ligand>
</feature>
<dbReference type="Pfam" id="PF08436">
    <property type="entry name" value="DXP_redisom_C"/>
    <property type="match status" value="1"/>
</dbReference>
<evidence type="ECO:0000313" key="13">
    <source>
        <dbReference type="EMBL" id="MEX6429306.1"/>
    </source>
</evidence>
<comment type="catalytic activity">
    <reaction evidence="8">
        <text>2-C-methyl-D-erythritol 4-phosphate + NADP(+) = 1-deoxy-D-xylulose 5-phosphate + NADPH + H(+)</text>
        <dbReference type="Rhea" id="RHEA:13717"/>
        <dbReference type="ChEBI" id="CHEBI:15378"/>
        <dbReference type="ChEBI" id="CHEBI:57783"/>
        <dbReference type="ChEBI" id="CHEBI:57792"/>
        <dbReference type="ChEBI" id="CHEBI:58262"/>
        <dbReference type="ChEBI" id="CHEBI:58349"/>
        <dbReference type="EC" id="1.1.1.267"/>
    </reaction>
    <physiologicalReaction direction="right-to-left" evidence="8">
        <dbReference type="Rhea" id="RHEA:13719"/>
    </physiologicalReaction>
</comment>
<dbReference type="InterPro" id="IPR036169">
    <property type="entry name" value="DXPR_C_sf"/>
</dbReference>
<keyword evidence="4 9" id="KW-0521">NADP</keyword>
<keyword evidence="14" id="KW-1185">Reference proteome</keyword>